<feature type="chain" id="PRO_5036319218" evidence="2">
    <location>
        <begin position="19"/>
        <end position="90"/>
    </location>
</feature>
<dbReference type="Proteomes" id="UP000008810">
    <property type="component" value="Chromosome 2"/>
</dbReference>
<dbReference type="AlphaFoldDB" id="A0A2K2DC22"/>
<gene>
    <name evidence="3" type="ORF">BRADI_2g36034v3</name>
</gene>
<sequence>MLLRYFFFFCALGGGAMSAGVDDVLEREKRRQDFRRPQAHQLRRQHVPKGPRLNEETQGGCSEHISSLVDACRDSWPGRSSFCEKDIDQL</sequence>
<name>A0A2K2DC22_BRADI</name>
<dbReference type="EMBL" id="CM000881">
    <property type="protein sequence ID" value="PNT71827.1"/>
    <property type="molecule type" value="Genomic_DNA"/>
</dbReference>
<dbReference type="InParanoid" id="A0A2K2DC22"/>
<protein>
    <submittedName>
        <fullName evidence="3 4">Uncharacterized protein</fullName>
    </submittedName>
</protein>
<dbReference type="Gramene" id="PNT71827">
    <property type="protein sequence ID" value="PNT71827"/>
    <property type="gene ID" value="BRADI_2g36034v3"/>
</dbReference>
<evidence type="ECO:0000313" key="3">
    <source>
        <dbReference type="EMBL" id="PNT71827.1"/>
    </source>
</evidence>
<evidence type="ECO:0000313" key="5">
    <source>
        <dbReference type="Proteomes" id="UP000008810"/>
    </source>
</evidence>
<evidence type="ECO:0000313" key="4">
    <source>
        <dbReference type="EnsemblPlants" id="PNT71827"/>
    </source>
</evidence>
<reference evidence="3" key="2">
    <citation type="submission" date="2017-06" db="EMBL/GenBank/DDBJ databases">
        <title>WGS assembly of Brachypodium distachyon.</title>
        <authorList>
            <consortium name="The International Brachypodium Initiative"/>
            <person name="Lucas S."/>
            <person name="Harmon-Smith M."/>
            <person name="Lail K."/>
            <person name="Tice H."/>
            <person name="Grimwood J."/>
            <person name="Bruce D."/>
            <person name="Barry K."/>
            <person name="Shu S."/>
            <person name="Lindquist E."/>
            <person name="Wang M."/>
            <person name="Pitluck S."/>
            <person name="Vogel J.P."/>
            <person name="Garvin D.F."/>
            <person name="Mockler T.C."/>
            <person name="Schmutz J."/>
            <person name="Rokhsar D."/>
            <person name="Bevan M.W."/>
        </authorList>
    </citation>
    <scope>NUCLEOTIDE SEQUENCE</scope>
    <source>
        <strain evidence="3">Bd21</strain>
    </source>
</reference>
<feature type="region of interest" description="Disordered" evidence="1">
    <location>
        <begin position="32"/>
        <end position="59"/>
    </location>
</feature>
<evidence type="ECO:0000256" key="1">
    <source>
        <dbReference type="SAM" id="MobiDB-lite"/>
    </source>
</evidence>
<reference evidence="4" key="3">
    <citation type="submission" date="2018-08" db="UniProtKB">
        <authorList>
            <consortium name="EnsemblPlants"/>
        </authorList>
    </citation>
    <scope>IDENTIFICATION</scope>
    <source>
        <strain evidence="4">cv. Bd21</strain>
    </source>
</reference>
<accession>A0A2K2DC22</accession>
<feature type="compositionally biased region" description="Basic residues" evidence="1">
    <location>
        <begin position="37"/>
        <end position="49"/>
    </location>
</feature>
<keyword evidence="5" id="KW-1185">Reference proteome</keyword>
<dbReference type="EnsemblPlants" id="PNT71827">
    <property type="protein sequence ID" value="PNT71827"/>
    <property type="gene ID" value="BRADI_2g36034v3"/>
</dbReference>
<evidence type="ECO:0000256" key="2">
    <source>
        <dbReference type="SAM" id="SignalP"/>
    </source>
</evidence>
<proteinExistence type="predicted"/>
<feature type="signal peptide" evidence="2">
    <location>
        <begin position="1"/>
        <end position="18"/>
    </location>
</feature>
<reference evidence="3 4" key="1">
    <citation type="journal article" date="2010" name="Nature">
        <title>Genome sequencing and analysis of the model grass Brachypodium distachyon.</title>
        <authorList>
            <consortium name="International Brachypodium Initiative"/>
        </authorList>
    </citation>
    <scope>NUCLEOTIDE SEQUENCE [LARGE SCALE GENOMIC DNA]</scope>
    <source>
        <strain evidence="3 4">Bd21</strain>
    </source>
</reference>
<organism evidence="3">
    <name type="scientific">Brachypodium distachyon</name>
    <name type="common">Purple false brome</name>
    <name type="synonym">Trachynia distachya</name>
    <dbReference type="NCBI Taxonomy" id="15368"/>
    <lineage>
        <taxon>Eukaryota</taxon>
        <taxon>Viridiplantae</taxon>
        <taxon>Streptophyta</taxon>
        <taxon>Embryophyta</taxon>
        <taxon>Tracheophyta</taxon>
        <taxon>Spermatophyta</taxon>
        <taxon>Magnoliopsida</taxon>
        <taxon>Liliopsida</taxon>
        <taxon>Poales</taxon>
        <taxon>Poaceae</taxon>
        <taxon>BOP clade</taxon>
        <taxon>Pooideae</taxon>
        <taxon>Stipodae</taxon>
        <taxon>Brachypodieae</taxon>
        <taxon>Brachypodium</taxon>
    </lineage>
</organism>
<keyword evidence="2" id="KW-0732">Signal</keyword>